<evidence type="ECO:0000256" key="1">
    <source>
        <dbReference type="SAM" id="MobiDB-lite"/>
    </source>
</evidence>
<dbReference type="InParanoid" id="G4TLB1"/>
<comment type="caution">
    <text evidence="2">The sequence shown here is derived from an EMBL/GenBank/DDBJ whole genome shotgun (WGS) entry which is preliminary data.</text>
</comment>
<dbReference type="HOGENOM" id="CLU_442866_0_0_1"/>
<gene>
    <name evidence="2" type="ORF">PIIN_06040</name>
</gene>
<dbReference type="SUPFAM" id="SSF52047">
    <property type="entry name" value="RNI-like"/>
    <property type="match status" value="1"/>
</dbReference>
<protein>
    <recommendedName>
        <fullName evidence="4">F-box domain-containing protein</fullName>
    </recommendedName>
</protein>
<organism evidence="2 3">
    <name type="scientific">Serendipita indica (strain DSM 11827)</name>
    <name type="common">Root endophyte fungus</name>
    <name type="synonym">Piriformospora indica</name>
    <dbReference type="NCBI Taxonomy" id="1109443"/>
    <lineage>
        <taxon>Eukaryota</taxon>
        <taxon>Fungi</taxon>
        <taxon>Dikarya</taxon>
        <taxon>Basidiomycota</taxon>
        <taxon>Agaricomycotina</taxon>
        <taxon>Agaricomycetes</taxon>
        <taxon>Sebacinales</taxon>
        <taxon>Serendipitaceae</taxon>
        <taxon>Serendipita</taxon>
    </lineage>
</organism>
<dbReference type="EMBL" id="CAFZ01000148">
    <property type="protein sequence ID" value="CCA72104.1"/>
    <property type="molecule type" value="Genomic_DNA"/>
</dbReference>
<evidence type="ECO:0000313" key="3">
    <source>
        <dbReference type="Proteomes" id="UP000007148"/>
    </source>
</evidence>
<evidence type="ECO:0000313" key="2">
    <source>
        <dbReference type="EMBL" id="CCA72104.1"/>
    </source>
</evidence>
<dbReference type="AlphaFoldDB" id="G4TLB1"/>
<keyword evidence="3" id="KW-1185">Reference proteome</keyword>
<evidence type="ECO:0008006" key="4">
    <source>
        <dbReference type="Google" id="ProtNLM"/>
    </source>
</evidence>
<name>G4TLB1_SERID</name>
<dbReference type="Proteomes" id="UP000007148">
    <property type="component" value="Unassembled WGS sequence"/>
</dbReference>
<feature type="region of interest" description="Disordered" evidence="1">
    <location>
        <begin position="1"/>
        <end position="25"/>
    </location>
</feature>
<accession>G4TLB1</accession>
<reference evidence="2 3" key="1">
    <citation type="journal article" date="2011" name="PLoS Pathog.">
        <title>Endophytic Life Strategies Decoded by Genome and Transcriptome Analyses of the Mutualistic Root Symbiont Piriformospora indica.</title>
        <authorList>
            <person name="Zuccaro A."/>
            <person name="Lahrmann U."/>
            <person name="Guldener U."/>
            <person name="Langen G."/>
            <person name="Pfiffi S."/>
            <person name="Biedenkopf D."/>
            <person name="Wong P."/>
            <person name="Samans B."/>
            <person name="Grimm C."/>
            <person name="Basiewicz M."/>
            <person name="Murat C."/>
            <person name="Martin F."/>
            <person name="Kogel K.H."/>
        </authorList>
    </citation>
    <scope>NUCLEOTIDE SEQUENCE [LARGE SCALE GENOMIC DNA]</scope>
    <source>
        <strain evidence="2 3">DSM 11827</strain>
    </source>
</reference>
<proteinExistence type="predicted"/>
<sequence length="561" mass="62975">MNSQEGLGSWRSRNPSNGSASLRWRTPTNDTTLYRRIVASAPPPSRQPSLGLLDLPTDIIAMILDMCYRMDVSLTPLRHSCQAFNRRITEAPWFWRRILVSASEAPVDTKYSSTMTCVSPEMLDMCIARAGSSMVDATLVVGPLQTNYPSPERRSKLLFERFMSHSESFSQLYITIRPRTTPKLVRGAFPARSAKFPKLASLVVRFDWSNPPVYTAFQPLFNRFGHTAVNLTSLTLENVSSDFVQAASDFVFWRRLRRIVVCGSDLPLDVTAFRKCEELEHLSISGVRSARPESAFNLRGHGGPLSLCIPVGQIAHCTGTVRVRSLRVDAITIACLQALDPRYLYRLVVGSILHDLRDPVPTHQSIDLSSLEILHARSLHPHMTGIKAPNLRTLCLGMPDGSDTYAILSNVFHDAVRLWGPKILSLDLVVSNELYEALFKSTPDVETLRITLYDAPSDAFYGALKSYNLLKELVHLQIELHLPPSPLYPDGISAVCEWKKSQRSNLQRLLMSGTTLDTGCGLRYEQSACPLMHEIARMDRELGRTFRPVRCYFELEKHGVT</sequence>